<dbReference type="Proteomes" id="UP000054324">
    <property type="component" value="Unassembled WGS sequence"/>
</dbReference>
<evidence type="ECO:0000313" key="2">
    <source>
        <dbReference type="Proteomes" id="UP000054324"/>
    </source>
</evidence>
<name>A0A074YZG3_OPIVI</name>
<proteinExistence type="predicted"/>
<accession>A0A074YZG3</accession>
<dbReference type="AlphaFoldDB" id="A0A074YZG3"/>
<organism evidence="1 2">
    <name type="scientific">Opisthorchis viverrini</name>
    <name type="common">Southeast Asian liver fluke</name>
    <dbReference type="NCBI Taxonomy" id="6198"/>
    <lineage>
        <taxon>Eukaryota</taxon>
        <taxon>Metazoa</taxon>
        <taxon>Spiralia</taxon>
        <taxon>Lophotrochozoa</taxon>
        <taxon>Platyhelminthes</taxon>
        <taxon>Trematoda</taxon>
        <taxon>Digenea</taxon>
        <taxon>Opisthorchiida</taxon>
        <taxon>Opisthorchiata</taxon>
        <taxon>Opisthorchiidae</taxon>
        <taxon>Opisthorchis</taxon>
    </lineage>
</organism>
<dbReference type="GeneID" id="20325475"/>
<dbReference type="EMBL" id="KL597098">
    <property type="protein sequence ID" value="KER20068.1"/>
    <property type="molecule type" value="Genomic_DNA"/>
</dbReference>
<evidence type="ECO:0000313" key="1">
    <source>
        <dbReference type="EMBL" id="KER20068.1"/>
    </source>
</evidence>
<dbReference type="OrthoDB" id="6262702at2759"/>
<protein>
    <submittedName>
        <fullName evidence="1">Uncharacterized protein</fullName>
    </submittedName>
</protein>
<reference evidence="1 2" key="1">
    <citation type="submission" date="2013-11" db="EMBL/GenBank/DDBJ databases">
        <title>Opisthorchis viverrini - life in the bile duct.</title>
        <authorList>
            <person name="Young N.D."/>
            <person name="Nagarajan N."/>
            <person name="Lin S.J."/>
            <person name="Korhonen P.K."/>
            <person name="Jex A.R."/>
            <person name="Hall R.S."/>
            <person name="Safavi-Hemami H."/>
            <person name="Kaewkong W."/>
            <person name="Bertrand D."/>
            <person name="Gao S."/>
            <person name="Seet Q."/>
            <person name="Wongkham S."/>
            <person name="Teh B.T."/>
            <person name="Wongkham C."/>
            <person name="Intapan P.M."/>
            <person name="Maleewong W."/>
            <person name="Yang X."/>
            <person name="Hu M."/>
            <person name="Wang Z."/>
            <person name="Hofmann A."/>
            <person name="Sternberg P.W."/>
            <person name="Tan P."/>
            <person name="Wang J."/>
            <person name="Gasser R.B."/>
        </authorList>
    </citation>
    <scope>NUCLEOTIDE SEQUENCE [LARGE SCALE GENOMIC DNA]</scope>
</reference>
<dbReference type="KEGG" id="ovi:T265_11307"/>
<dbReference type="CTD" id="20325475"/>
<dbReference type="RefSeq" id="XP_009176195.1">
    <property type="nucleotide sequence ID" value="XM_009177931.1"/>
</dbReference>
<keyword evidence="2" id="KW-1185">Reference proteome</keyword>
<sequence>MPTPITLDSRMLPAFGTDAVCNRKLTQLLTSLLPADANPKVVNRPTPVTKFRLAYSDGDDNGVQKVDKLIHYASIPFSVVSAFKLIQPEHHFFMRKPERTLHSLEAYEEPDGMEVRKLWKLLCTLAWNIDKSVDRLGIVPKITAFTMTLSYPKPSNDQLLKLRNDDPEVYEDHATRVDSDVEMTLTQMELNNFVWSYSLDLLEAKDESLDAWIFVKMRVNKMPPDVAKTYIESRDIKDILEAEASKTTGRPQSLKPRIYNSMLTKSRIGCPRKRSKEPAE</sequence>
<gene>
    <name evidence="1" type="ORF">T265_11307</name>
</gene>